<comment type="caution">
    <text evidence="2">The sequence shown here is derived from an EMBL/GenBank/DDBJ whole genome shotgun (WGS) entry which is preliminary data.</text>
</comment>
<evidence type="ECO:0000313" key="3">
    <source>
        <dbReference type="Proteomes" id="UP001208570"/>
    </source>
</evidence>
<reference evidence="2" key="1">
    <citation type="journal article" date="2023" name="Mol. Biol. Evol.">
        <title>Third-Generation Sequencing Reveals the Adaptive Role of the Epigenome in Three Deep-Sea Polychaetes.</title>
        <authorList>
            <person name="Perez M."/>
            <person name="Aroh O."/>
            <person name="Sun Y."/>
            <person name="Lan Y."/>
            <person name="Juniper S.K."/>
            <person name="Young C.R."/>
            <person name="Angers B."/>
            <person name="Qian P.Y."/>
        </authorList>
    </citation>
    <scope>NUCLEOTIDE SEQUENCE</scope>
    <source>
        <strain evidence="2">P08H-3</strain>
    </source>
</reference>
<evidence type="ECO:0000256" key="1">
    <source>
        <dbReference type="SAM" id="MobiDB-lite"/>
    </source>
</evidence>
<proteinExistence type="predicted"/>
<feature type="region of interest" description="Disordered" evidence="1">
    <location>
        <begin position="1"/>
        <end position="20"/>
    </location>
</feature>
<organism evidence="2 3">
    <name type="scientific">Paralvinella palmiformis</name>
    <dbReference type="NCBI Taxonomy" id="53620"/>
    <lineage>
        <taxon>Eukaryota</taxon>
        <taxon>Metazoa</taxon>
        <taxon>Spiralia</taxon>
        <taxon>Lophotrochozoa</taxon>
        <taxon>Annelida</taxon>
        <taxon>Polychaeta</taxon>
        <taxon>Sedentaria</taxon>
        <taxon>Canalipalpata</taxon>
        <taxon>Terebellida</taxon>
        <taxon>Terebelliformia</taxon>
        <taxon>Alvinellidae</taxon>
        <taxon>Paralvinella</taxon>
    </lineage>
</organism>
<protein>
    <submittedName>
        <fullName evidence="2">Uncharacterized protein</fullName>
    </submittedName>
</protein>
<evidence type="ECO:0000313" key="2">
    <source>
        <dbReference type="EMBL" id="KAK2149039.1"/>
    </source>
</evidence>
<sequence length="431" mass="49801">MGQDRTGLDKTGQHETGQDRIIEDRTRKDCINKLDIYSATWVIHETSANNIRKDKLTTDVTKGNLTKLAEDIRIVANDQNTTDPAKAELELIANYLEKNQSEKVTPIESNQKTINETKEGLNTSKQYLYEKTGPMFIKVQKEVGGCRPLYNIWSSILEGAICVHFILPYEVNLLWITFFYLLLTDFTVGSRDEFDHFPISCELSGAKVTFTDTPPSLVIVQSNPRVRYEWDTAKRDEYRALLVDETSQVQSDEFLSYIERGDINRAASSLIDIVHRAASAMKCQPLSTRNVNNNKHRPHADWWSAECDAAKFDKQLKLRIYRHTRLQDDLNIYLASKRKFKSICRQRQDQHKIVTYRDLRDSSKCSDKVWSMIKKLTRKRSAIDNAITPENWSNHFSELLNNEPNINSEFEEHVINFISQHDDACEPCISN</sequence>
<name>A0AAD9JA26_9ANNE</name>
<accession>A0AAD9JA26</accession>
<dbReference type="AlphaFoldDB" id="A0AAD9JA26"/>
<keyword evidence="3" id="KW-1185">Reference proteome</keyword>
<dbReference type="EMBL" id="JAODUP010000471">
    <property type="protein sequence ID" value="KAK2149039.1"/>
    <property type="molecule type" value="Genomic_DNA"/>
</dbReference>
<dbReference type="Proteomes" id="UP001208570">
    <property type="component" value="Unassembled WGS sequence"/>
</dbReference>
<gene>
    <name evidence="2" type="ORF">LSH36_471g06051</name>
</gene>